<dbReference type="InterPro" id="IPR013783">
    <property type="entry name" value="Ig-like_fold"/>
</dbReference>
<dbReference type="Gene3D" id="2.60.120.260">
    <property type="entry name" value="Galactose-binding domain-like"/>
    <property type="match status" value="2"/>
</dbReference>
<dbReference type="SUPFAM" id="SSF51126">
    <property type="entry name" value="Pectin lyase-like"/>
    <property type="match status" value="1"/>
</dbReference>
<dbReference type="GO" id="GO:0016020">
    <property type="term" value="C:membrane"/>
    <property type="evidence" value="ECO:0007669"/>
    <property type="project" value="InterPro"/>
</dbReference>
<dbReference type="GO" id="GO:0007156">
    <property type="term" value="P:homophilic cell adhesion via plasma membrane adhesion molecules"/>
    <property type="evidence" value="ECO:0007669"/>
    <property type="project" value="InterPro"/>
</dbReference>
<reference evidence="2 3" key="1">
    <citation type="submission" date="2023-06" db="EMBL/GenBank/DDBJ databases">
        <title>Parasedimentitalea psychrophila sp. nov., a psychrophilic bacterium isolated from deep-sea sediment.</title>
        <authorList>
            <person name="Li A."/>
        </authorList>
    </citation>
    <scope>NUCLEOTIDE SEQUENCE [LARGE SCALE GENOMIC DNA]</scope>
    <source>
        <strain evidence="2 3">QS115</strain>
    </source>
</reference>
<evidence type="ECO:0000313" key="3">
    <source>
        <dbReference type="Proteomes" id="UP001238334"/>
    </source>
</evidence>
<dbReference type="Gene3D" id="2.60.40.10">
    <property type="entry name" value="Immunoglobulins"/>
    <property type="match status" value="1"/>
</dbReference>
<dbReference type="InterPro" id="IPR011050">
    <property type="entry name" value="Pectin_lyase_fold/virulence"/>
</dbReference>
<dbReference type="RefSeq" id="WP_270918247.1">
    <property type="nucleotide sequence ID" value="NZ_CP127247.1"/>
</dbReference>
<gene>
    <name evidence="2" type="ORF">QPJ95_02520</name>
</gene>
<dbReference type="GO" id="GO:0005509">
    <property type="term" value="F:calcium ion binding"/>
    <property type="evidence" value="ECO:0007669"/>
    <property type="project" value="InterPro"/>
</dbReference>
<sequence>MEKIQMAGVNVLDGLGVFVATFSTIQDAINSPQTQDGFTIRVIAADYAPVVPEAVTVTKELTIETDTNAGIDPNTGARGAEVMVDRFVVQADNVTIDGFTVSGTSFDERIEVINGATGGLITNNIIVQGRSIEAVLIEGGAEVSANNIQTLVVGIQIQHPDAISNVQNNVITLSTGGGGSGIILNGFLQNSQISSNNVTFSQPNTIGAGIQLSTTMQAVTLQNNAVSGGGDGILFFEFNQAFDQSSVVIAEDIANFTGQANTAIVLATQVIVYGVVIDETALSATSRFARSNNPDHPDGSLDGGTAYFTDLQAAIDTSFDFASIALSDNYGAAGAITVGKEGLTLDAPAGTSGTLTLDPGILNITLQGDGNIDVTGNASANRIEGNDGANTLTGGDDDDSFFGNGGNDAINGGVGTDTVLYAGIQAGYTVVDNGGGSFTVTDNNAADGDDGTDTLTGIESIVFNDAPVASADSGTVAEDSSVAVDVLANDTDADGTLDAASVEIEAADDASGKVKSVPGEGVWTVDDTDGSITFTPEADYDGAVTDIAYTVADDQGARSVPAAVSVTIIGDPFRVEAETMTIVSGFVIKNSGQSSGGQYLQAGGSGEQRASYTFMDTDGSYDLTVGHYDESDGQSQMNLWVNGFLAGSFVWDVDAGDAVANQTAFAEFTFSGVSLSLGDVIEISGFKDGGEPLRTDYLDFTFTGSGGGDTLAPFVQSAQAPDVGPAEAGTASTDITVTFADNAGIDFASIDAGDITVTGPGGALTVSAVSVDTGSDGSPRTATYTVAAPGGTWDTADEGSYTVALLAGEVLDTSGNAVAADPSLEGFTVALSDDGQPPITSDGYFDGVGADSNFRYKIQVESLGGTGVAQIRSGANDAFVYVESGAWNDNNSGEQGDGYFVFTNDILDAVSDVEDTGLTNDTSIVNNPLARSGDNQLVYRIMVPEEQVGEAFEWSFRVTRDALNFSGPDGIRNDQQNDLRFNVVSVSDPSVTLGDLRPNGAGEDGDFNQGFARIANVNSSGEFGNNLSSIAEASGDDQIIFPEAGLYDVYIAGRSVGLHIDHFEIYRDGSSPNPSGANSTFVAINETSPTVANFIRDAWLEPGSSLDITGNFGDVDGDLLAYTADVLPPGVSFVNGEFEVSQGAASVSGLDITVTATDDDLNSVSDTFLFTVTEPGGAGDPPELFRVEAETLLPTTDDLTVETNALASGGALLKATDDMLQEATYLFDEISGFYEFHLGIFDENDGQSELSVFVNGNLAGSIDFDEDAGSSTASPDSFRIASVGDIALNTGDLVSFQISRDGSEPARFDYFEVDFDSFV</sequence>
<evidence type="ECO:0000259" key="1">
    <source>
        <dbReference type="PROSITE" id="PS50268"/>
    </source>
</evidence>
<dbReference type="InterPro" id="IPR002126">
    <property type="entry name" value="Cadherin-like_dom"/>
</dbReference>
<dbReference type="Pfam" id="PF17963">
    <property type="entry name" value="Big_9"/>
    <property type="match status" value="1"/>
</dbReference>
<dbReference type="InterPro" id="IPR001343">
    <property type="entry name" value="Hemolysn_Ca-bd"/>
</dbReference>
<name>A0A9Y2L021_9RHOB</name>
<dbReference type="Proteomes" id="UP001238334">
    <property type="component" value="Chromosome"/>
</dbReference>
<feature type="domain" description="Cadherin" evidence="1">
    <location>
        <begin position="1137"/>
        <end position="1253"/>
    </location>
</feature>
<dbReference type="PROSITE" id="PS50268">
    <property type="entry name" value="CADHERIN_2"/>
    <property type="match status" value="1"/>
</dbReference>
<keyword evidence="3" id="KW-1185">Reference proteome</keyword>
<protein>
    <submittedName>
        <fullName evidence="2">Ig-like domain-containing protein</fullName>
    </submittedName>
</protein>
<dbReference type="Pfam" id="PF00353">
    <property type="entry name" value="HemolysinCabind"/>
    <property type="match status" value="1"/>
</dbReference>
<accession>A0A9Y2L021</accession>
<dbReference type="KEGG" id="ppso:QPJ95_02520"/>
<dbReference type="EMBL" id="CP127247">
    <property type="protein sequence ID" value="WIY25828.1"/>
    <property type="molecule type" value="Genomic_DNA"/>
</dbReference>
<organism evidence="2 3">
    <name type="scientific">Parasedimentitalea psychrophila</name>
    <dbReference type="NCBI Taxonomy" id="2997337"/>
    <lineage>
        <taxon>Bacteria</taxon>
        <taxon>Pseudomonadati</taxon>
        <taxon>Pseudomonadota</taxon>
        <taxon>Alphaproteobacteria</taxon>
        <taxon>Rhodobacterales</taxon>
        <taxon>Paracoccaceae</taxon>
        <taxon>Parasedimentitalea</taxon>
    </lineage>
</organism>
<evidence type="ECO:0000313" key="2">
    <source>
        <dbReference type="EMBL" id="WIY25828.1"/>
    </source>
</evidence>
<proteinExistence type="predicted"/>